<sequence length="391" mass="45022">MDGSAEEDYLELFLKDTPTYKLYNNFSRNDIYKEETHFCNNSKKKFNENEKLYNLCKMYEKNLEELLNETNPVIASNKHCRYLTFWINDEIRKVFNSPNFHIPKKNLVLTAFLSVSHRLNEKLSKDYCKYHYNKFITMRKWKEWKNLYDYITNVDEIKKKIDSDNHLCEKYSEYHKYIAEIYRKYKNECCTGTIGNCPDDHLKLNDCCTQGDILTKLECSTSVTDRESSPGTGKDNEIIEGGARREGSVVKAEGEGSADELGPLPVKSQKLQAASEENPEVTPVAKMFKTSEEDFNSESTTFPRIGATSESIMNKDVGTIGATMAGSSLFLVMMYKYTPLGSWINTKILGRNKLMENMRKNNYELLLNDVRNGEMGLNDTTYGISYNSAAK</sequence>
<protein>
    <submittedName>
        <fullName evidence="2">VIR protein</fullName>
    </submittedName>
</protein>
<dbReference type="VEuPathDB" id="PlasmoDB:PVW1_120012600"/>
<dbReference type="VEuPathDB" id="PlasmoDB:PVP01_0009590"/>
<accession>A0A565A7D0</accession>
<dbReference type="Proteomes" id="UP000220605">
    <property type="component" value="Unassembled WGS sequence"/>
</dbReference>
<dbReference type="AlphaFoldDB" id="A0A565A7D0"/>
<proteinExistence type="predicted"/>
<reference evidence="2" key="1">
    <citation type="submission" date="2016-07" db="EMBL/GenBank/DDBJ databases">
        <authorList>
            <consortium name="Pathogen Informatics"/>
        </authorList>
    </citation>
    <scope>NUCLEOTIDE SEQUENCE</scope>
</reference>
<organism evidence="2">
    <name type="scientific">Plasmodium vivax</name>
    <name type="common">malaria parasite P. vivax</name>
    <dbReference type="NCBI Taxonomy" id="5855"/>
    <lineage>
        <taxon>Eukaryota</taxon>
        <taxon>Sar</taxon>
        <taxon>Alveolata</taxon>
        <taxon>Apicomplexa</taxon>
        <taxon>Aconoidasida</taxon>
        <taxon>Haemosporida</taxon>
        <taxon>Plasmodiidae</taxon>
        <taxon>Plasmodium</taxon>
        <taxon>Plasmodium (Plasmodium)</taxon>
    </lineage>
</organism>
<gene>
    <name evidence="2" type="ORF">PVP01_0009590</name>
</gene>
<evidence type="ECO:0000256" key="1">
    <source>
        <dbReference type="SAM" id="MobiDB-lite"/>
    </source>
</evidence>
<dbReference type="EMBL" id="FLZR02000056">
    <property type="protein sequence ID" value="VVA00246.1"/>
    <property type="molecule type" value="Genomic_DNA"/>
</dbReference>
<feature type="compositionally biased region" description="Basic and acidic residues" evidence="1">
    <location>
        <begin position="224"/>
        <end position="254"/>
    </location>
</feature>
<feature type="region of interest" description="Disordered" evidence="1">
    <location>
        <begin position="223"/>
        <end position="264"/>
    </location>
</feature>
<dbReference type="InterPro" id="IPR008780">
    <property type="entry name" value="Plasmodium_Vir"/>
</dbReference>
<dbReference type="VEuPathDB" id="PlasmoDB:PVPAM_060036900"/>
<dbReference type="Pfam" id="PF05795">
    <property type="entry name" value="Plasmodium_Vir"/>
    <property type="match status" value="1"/>
</dbReference>
<name>A0A565A7D0_PLAVI</name>
<evidence type="ECO:0000313" key="2">
    <source>
        <dbReference type="EMBL" id="VVA00246.1"/>
    </source>
</evidence>
<dbReference type="VEuPathDB" id="PlasmoDB:PVX_009595"/>
<dbReference type="OrthoDB" id="381445at2759"/>